<comment type="caution">
    <text evidence="14">The sequence shown here is derived from an EMBL/GenBank/DDBJ whole genome shotgun (WGS) entry which is preliminary data.</text>
</comment>
<dbReference type="PROSITE" id="PS00438">
    <property type="entry name" value="CATALASE_2"/>
    <property type="match status" value="1"/>
</dbReference>
<keyword evidence="6 10" id="KW-0479">Metal-binding</keyword>
<comment type="similarity">
    <text evidence="2">Belongs to the catalase family. HPII subfamily.</text>
</comment>
<evidence type="ECO:0000256" key="8">
    <source>
        <dbReference type="ARBA" id="ARBA00023004"/>
    </source>
</evidence>
<dbReference type="InterPro" id="IPR002226">
    <property type="entry name" value="Catalase_haem_BS"/>
</dbReference>
<keyword evidence="5 10" id="KW-0349">Heme</keyword>
<name>A0ABV9T343_9BACT</name>
<dbReference type="InterPro" id="IPR011614">
    <property type="entry name" value="Catalase_core"/>
</dbReference>
<sequence length="707" mass="80669">MMKDKKLDGDFLTTNHGQKVNHTDDSLKAGPRGPIIMDDHHFREKMMHFDHERIPERVVHARGAGAYGYFQVYESLHDYTSATFLQDPSKVTKVFVRFSTVVGSRGSADTVRDVRGFATKFYTDEGNFDLVGNNMPVFFIQDAIKFPDLVHAIKPEPDREIPQASAAHDAFWDFVSLMPESMHMIMWVLSDRALPRSYSMMEGFGVHTFRFVNSNGKSHFVKFHWKPIAGISSLVWDECQKIAGKEPDFNRKDLWEAIEMGSYPEFELGVQILPEEDEFKYGFDILDATKIWPEELIPVRLIGKMTLNENPTDFFAETEQIAFHPGHLVTGIDFSNDPLLQGRLFSYLDTQLTRLGGPNFQEIPINKPIVEVNNNQRDGFMRQKVAKRPVNYFPNSRGNGCPMMAGREDMGYIHYPQEISGNKVRERAEGFKDHYSQATLFWNSMSDIEKQHIIEAAWFEWGKVEDTGIKERLVYHFAHINDSLATKVAEGIGVRVPNDGEMEEIRTNLDRIDKIWKDKRRVGESPALSIENNKKTDSIKGRKIAILAEDGADIQTVIKIKDWSKKQAAKGEVLSSKGGKLSDKSEAVKIDKTYLTTASVVYDSIIVVNGKDSVDKQLENGDSLHFLNEAYKHCKPIALIGDALELLGKTPMSELPFKRTNGDHPRIQEINGVVFSEESDQDFWNIYFDVVAQHRHWTRQLKERVPA</sequence>
<dbReference type="Pfam" id="PF06628">
    <property type="entry name" value="Catalase-rel"/>
    <property type="match status" value="1"/>
</dbReference>
<evidence type="ECO:0000256" key="1">
    <source>
        <dbReference type="ARBA" id="ARBA00001971"/>
    </source>
</evidence>
<dbReference type="InterPro" id="IPR010582">
    <property type="entry name" value="Catalase_immune_responsive"/>
</dbReference>
<feature type="region of interest" description="Disordered" evidence="12">
    <location>
        <begin position="1"/>
        <end position="30"/>
    </location>
</feature>
<dbReference type="EMBL" id="JBHSJJ010000009">
    <property type="protein sequence ID" value="MFC4873138.1"/>
    <property type="molecule type" value="Genomic_DNA"/>
</dbReference>
<dbReference type="InterPro" id="IPR024712">
    <property type="entry name" value="Catalase_clade2"/>
</dbReference>
<dbReference type="InterPro" id="IPR043156">
    <property type="entry name" value="Catalase_clade2_helical"/>
</dbReference>
<dbReference type="Proteomes" id="UP001595818">
    <property type="component" value="Unassembled WGS sequence"/>
</dbReference>
<evidence type="ECO:0000313" key="14">
    <source>
        <dbReference type="EMBL" id="MFC4873138.1"/>
    </source>
</evidence>
<evidence type="ECO:0000256" key="11">
    <source>
        <dbReference type="RuleBase" id="RU000498"/>
    </source>
</evidence>
<evidence type="ECO:0000256" key="4">
    <source>
        <dbReference type="ARBA" id="ARBA00022559"/>
    </source>
</evidence>
<accession>A0ABV9T343</accession>
<dbReference type="CDD" id="cd03132">
    <property type="entry name" value="GATase1_catalase"/>
    <property type="match status" value="1"/>
</dbReference>
<dbReference type="Gene3D" id="2.40.180.10">
    <property type="entry name" value="Catalase core domain"/>
    <property type="match status" value="1"/>
</dbReference>
<evidence type="ECO:0000256" key="12">
    <source>
        <dbReference type="SAM" id="MobiDB-lite"/>
    </source>
</evidence>
<dbReference type="SMART" id="SM01060">
    <property type="entry name" value="Catalase"/>
    <property type="match status" value="1"/>
</dbReference>
<dbReference type="PROSITE" id="PS00437">
    <property type="entry name" value="CATALASE_1"/>
    <property type="match status" value="1"/>
</dbReference>
<feature type="domain" description="Catalase core" evidence="13">
    <location>
        <begin position="13"/>
        <end position="401"/>
    </location>
</feature>
<dbReference type="GO" id="GO:0004096">
    <property type="term" value="F:catalase activity"/>
    <property type="evidence" value="ECO:0007669"/>
    <property type="project" value="UniProtKB-EC"/>
</dbReference>
<evidence type="ECO:0000256" key="7">
    <source>
        <dbReference type="ARBA" id="ARBA00023002"/>
    </source>
</evidence>
<organism evidence="14 15">
    <name type="scientific">Negadavirga shengliensis</name>
    <dbReference type="NCBI Taxonomy" id="1389218"/>
    <lineage>
        <taxon>Bacteria</taxon>
        <taxon>Pseudomonadati</taxon>
        <taxon>Bacteroidota</taxon>
        <taxon>Cytophagia</taxon>
        <taxon>Cytophagales</taxon>
        <taxon>Cyclobacteriaceae</taxon>
        <taxon>Negadavirga</taxon>
    </lineage>
</organism>
<dbReference type="Gene3D" id="1.20.1370.20">
    <property type="match status" value="1"/>
</dbReference>
<dbReference type="InterPro" id="IPR041399">
    <property type="entry name" value="Catalase_large_C"/>
</dbReference>
<dbReference type="InterPro" id="IPR018028">
    <property type="entry name" value="Catalase"/>
</dbReference>
<dbReference type="RefSeq" id="WP_377065721.1">
    <property type="nucleotide sequence ID" value="NZ_JBHSJJ010000009.1"/>
</dbReference>
<dbReference type="PIRSF" id="PIRSF038927">
    <property type="entry name" value="Catalase_clade2"/>
    <property type="match status" value="1"/>
</dbReference>
<dbReference type="InterPro" id="IPR020835">
    <property type="entry name" value="Catalase_sf"/>
</dbReference>
<dbReference type="InterPro" id="IPR029062">
    <property type="entry name" value="Class_I_gatase-like"/>
</dbReference>
<comment type="cofactor">
    <cofactor evidence="1 10">
        <name>heme</name>
        <dbReference type="ChEBI" id="CHEBI:30413"/>
    </cofactor>
</comment>
<evidence type="ECO:0000256" key="6">
    <source>
        <dbReference type="ARBA" id="ARBA00022723"/>
    </source>
</evidence>
<evidence type="ECO:0000256" key="9">
    <source>
        <dbReference type="ARBA" id="ARBA00023324"/>
    </source>
</evidence>
<keyword evidence="9 10" id="KW-0376">Hydrogen peroxide</keyword>
<dbReference type="PROSITE" id="PS51402">
    <property type="entry name" value="CATALASE_3"/>
    <property type="match status" value="1"/>
</dbReference>
<evidence type="ECO:0000256" key="5">
    <source>
        <dbReference type="ARBA" id="ARBA00022617"/>
    </source>
</evidence>
<keyword evidence="15" id="KW-1185">Reference proteome</keyword>
<comment type="function">
    <text evidence="10">Decomposes hydrogen peroxide into water and oxygen; serves to protect cells from the toxic effects of hydrogen peroxide.</text>
</comment>
<evidence type="ECO:0000256" key="2">
    <source>
        <dbReference type="ARBA" id="ARBA00010660"/>
    </source>
</evidence>
<keyword evidence="4 10" id="KW-0575">Peroxidase</keyword>
<keyword evidence="7 10" id="KW-0560">Oxidoreductase</keyword>
<dbReference type="PANTHER" id="PTHR42821:SF1">
    <property type="entry name" value="CATALASE-B"/>
    <property type="match status" value="1"/>
</dbReference>
<dbReference type="InterPro" id="IPR024708">
    <property type="entry name" value="Catalase_AS"/>
</dbReference>
<evidence type="ECO:0000256" key="3">
    <source>
        <dbReference type="ARBA" id="ARBA00012314"/>
    </source>
</evidence>
<dbReference type="Pfam" id="PF00199">
    <property type="entry name" value="Catalase"/>
    <property type="match status" value="1"/>
</dbReference>
<proteinExistence type="inferred from homology"/>
<dbReference type="Pfam" id="PF18011">
    <property type="entry name" value="Catalase_C"/>
    <property type="match status" value="1"/>
</dbReference>
<reference evidence="15" key="1">
    <citation type="journal article" date="2019" name="Int. J. Syst. Evol. Microbiol.">
        <title>The Global Catalogue of Microorganisms (GCM) 10K type strain sequencing project: providing services to taxonomists for standard genome sequencing and annotation.</title>
        <authorList>
            <consortium name="The Broad Institute Genomics Platform"/>
            <consortium name="The Broad Institute Genome Sequencing Center for Infectious Disease"/>
            <person name="Wu L."/>
            <person name="Ma J."/>
        </authorList>
    </citation>
    <scope>NUCLEOTIDE SEQUENCE [LARGE SCALE GENOMIC DNA]</scope>
    <source>
        <strain evidence="15">CGMCC 4.7466</strain>
    </source>
</reference>
<dbReference type="SUPFAM" id="SSF52317">
    <property type="entry name" value="Class I glutamine amidotransferase-like"/>
    <property type="match status" value="1"/>
</dbReference>
<dbReference type="Gene3D" id="3.40.50.880">
    <property type="match status" value="1"/>
</dbReference>
<dbReference type="SUPFAM" id="SSF56634">
    <property type="entry name" value="Heme-dependent catalase-like"/>
    <property type="match status" value="1"/>
</dbReference>
<dbReference type="PRINTS" id="PR00067">
    <property type="entry name" value="CATALASE"/>
</dbReference>
<keyword evidence="8 10" id="KW-0408">Iron</keyword>
<comment type="catalytic activity">
    <reaction evidence="10 11">
        <text>2 H2O2 = O2 + 2 H2O</text>
        <dbReference type="Rhea" id="RHEA:20309"/>
        <dbReference type="ChEBI" id="CHEBI:15377"/>
        <dbReference type="ChEBI" id="CHEBI:15379"/>
        <dbReference type="ChEBI" id="CHEBI:16240"/>
        <dbReference type="EC" id="1.11.1.6"/>
    </reaction>
</comment>
<gene>
    <name evidence="14" type="ORF">ACFPFU_15675</name>
</gene>
<protein>
    <recommendedName>
        <fullName evidence="3 10">Catalase</fullName>
        <ecNumber evidence="3 10">1.11.1.6</ecNumber>
    </recommendedName>
</protein>
<evidence type="ECO:0000259" key="13">
    <source>
        <dbReference type="SMART" id="SM01060"/>
    </source>
</evidence>
<dbReference type="PANTHER" id="PTHR42821">
    <property type="entry name" value="CATALASE"/>
    <property type="match status" value="1"/>
</dbReference>
<evidence type="ECO:0000256" key="10">
    <source>
        <dbReference type="PIRNR" id="PIRNR038927"/>
    </source>
</evidence>
<evidence type="ECO:0000313" key="15">
    <source>
        <dbReference type="Proteomes" id="UP001595818"/>
    </source>
</evidence>
<dbReference type="EC" id="1.11.1.6" evidence="3 10"/>